<dbReference type="PROSITE" id="PS50076">
    <property type="entry name" value="DNAJ_2"/>
    <property type="match status" value="1"/>
</dbReference>
<dbReference type="Gene3D" id="1.10.287.110">
    <property type="entry name" value="DnaJ domain"/>
    <property type="match status" value="1"/>
</dbReference>
<reference evidence="3 4" key="1">
    <citation type="submission" date="2016-05" db="EMBL/GenBank/DDBJ databases">
        <title>Nuclear genome of Blastocystis sp. subtype 1 NandII.</title>
        <authorList>
            <person name="Gentekaki E."/>
            <person name="Curtis B."/>
            <person name="Stairs C."/>
            <person name="Eme L."/>
            <person name="Herman E."/>
            <person name="Klimes V."/>
            <person name="Arias M.C."/>
            <person name="Elias M."/>
            <person name="Hilliou F."/>
            <person name="Klute M."/>
            <person name="Malik S.-B."/>
            <person name="Pightling A."/>
            <person name="Rachubinski R."/>
            <person name="Salas D."/>
            <person name="Schlacht A."/>
            <person name="Suga H."/>
            <person name="Archibald J."/>
            <person name="Ball S.G."/>
            <person name="Clark G."/>
            <person name="Dacks J."/>
            <person name="Van Der Giezen M."/>
            <person name="Tsaousis A."/>
            <person name="Roger A."/>
        </authorList>
    </citation>
    <scope>NUCLEOTIDE SEQUENCE [LARGE SCALE GENOMIC DNA]</scope>
    <source>
        <strain evidence="4">ATCC 50177 / NandII</strain>
    </source>
</reference>
<dbReference type="InterPro" id="IPR001623">
    <property type="entry name" value="DnaJ_domain"/>
</dbReference>
<dbReference type="SMART" id="SM00028">
    <property type="entry name" value="TPR"/>
    <property type="match status" value="7"/>
</dbReference>
<proteinExistence type="predicted"/>
<dbReference type="STRING" id="478820.A0A196SPS8"/>
<evidence type="ECO:0000313" key="3">
    <source>
        <dbReference type="EMBL" id="OAO18176.1"/>
    </source>
</evidence>
<comment type="caution">
    <text evidence="3">The sequence shown here is derived from an EMBL/GenBank/DDBJ whole genome shotgun (WGS) entry which is preliminary data.</text>
</comment>
<dbReference type="SUPFAM" id="SSF48452">
    <property type="entry name" value="TPR-like"/>
    <property type="match status" value="2"/>
</dbReference>
<dbReference type="GO" id="GO:0036503">
    <property type="term" value="P:ERAD pathway"/>
    <property type="evidence" value="ECO:0007669"/>
    <property type="project" value="TreeGrafter"/>
</dbReference>
<dbReference type="SUPFAM" id="SSF46565">
    <property type="entry name" value="Chaperone J-domain"/>
    <property type="match status" value="1"/>
</dbReference>
<protein>
    <recommendedName>
        <fullName evidence="2">J domain-containing protein</fullName>
    </recommendedName>
</protein>
<dbReference type="GO" id="GO:0051087">
    <property type="term" value="F:protein-folding chaperone binding"/>
    <property type="evidence" value="ECO:0007669"/>
    <property type="project" value="TreeGrafter"/>
</dbReference>
<dbReference type="SMART" id="SM00271">
    <property type="entry name" value="DnaJ"/>
    <property type="match status" value="1"/>
</dbReference>
<sequence>MNERIFSQLCFGGELLQRFGVKPSSEDPTLSTASFVVDCSSFFAHSQETRRVTVITSILSNGVCASSQVGFETLRVDKDCFCVKLSVENAICDSNDALLCCVILSKQASSDSSSMSAPLLGRIAVPFSFIALHPFIPCIYIPSYEWDEVDPFPCRSPLFDSPSSYIDSSYSFLADCFRRRKNTTSKADRILEDCLCFSHPFPFLLQKDAEVIACIDTLDIVALYCTLSRGKSSSLHRLLFLSLQQSCAILPSSFSFFSPRWWLTALDSLNTLSRQPPSLEQLLLLFCSFPLHFPLLLPFLHGATQSVEAVIGDSRYFVKADGESGIVALAQPDKTLTALLSKWLLLFLRAHPNHAQALSLQKALQRNNSLSPLATPITLDELARLEQTLPPCASSFLRIAGEYRDLGKIGKCFAYYERFLKEKEEEKELIWNDAVASKLASQIGQMRQTVQEVQECIFAGRNDELIALLSGSKGLFSHYPKYFKLLFQGITALHDTTLGLDLLAVVFPRLSRIIGGEPVASTSTPFALNRTAIKYYKSENPRLSFYALVVLFQSGYYALIDSLSPAIRAALCDSPDCAFFLAYAHSIVTMQDAGVSAATLLRWLRIDARLACFPEIARLYLRQARQALAAGDREACGRFCKQAEEYDRHNEEIRTLWQECASEETKVNALLYKQEGDERMGEGDFANARLCYASAVQLDASLLPTCVDALGRCCLSERRTADCIAYYKQAIEQSNMQSNMQSDTHSNTSSDTHANTHSLYKGLVAAYLAVGNLPLAKQTLNEARETDASFAGREAENAIRQVENGMRAVQACMVEGAYAKCVEQLRCCRSFCPLWRMPFVLLLQCYVALGRGEEACALAREECGWVRALEEGREGSETVTLTTGLEEVEAVKAEVEGFDENFVFLVLLALLQRNQVQSAITLCRLVRAKQKRVSDVLNRVVAFCEAYSENEVERMSLVLHGQFDLVEKELTGLLEKEEQLREDGIQIGEKVRSDLLTLRATSRFKQQHFREACEDLNEVVARGGASRDVLRLRGECYVQLKEYSKGVSDLKACLAMAADPTLSVRIHEVLKEWEEYEKPSGSFFGGFHFSSPFHSPRKENRSFQYDAEYGRIKSEYEEACDLLGVSTKESLDEVRKRFHTLALQYHPDKNPGKEAQDRFIELRKAYESILQHR</sequence>
<dbReference type="OrthoDB" id="66964at2759"/>
<dbReference type="PANTHER" id="PTHR44360">
    <property type="entry name" value="DNAJ HOMOLOG SUBFAMILY B MEMBER 9"/>
    <property type="match status" value="1"/>
</dbReference>
<feature type="domain" description="J" evidence="2">
    <location>
        <begin position="1118"/>
        <end position="1173"/>
    </location>
</feature>
<dbReference type="EMBL" id="LXWW01000003">
    <property type="protein sequence ID" value="OAO18176.1"/>
    <property type="molecule type" value="Genomic_DNA"/>
</dbReference>
<dbReference type="InterPro" id="IPR019734">
    <property type="entry name" value="TPR_rpt"/>
</dbReference>
<keyword evidence="4" id="KW-1185">Reference proteome</keyword>
<evidence type="ECO:0000259" key="2">
    <source>
        <dbReference type="PROSITE" id="PS50076"/>
    </source>
</evidence>
<evidence type="ECO:0000313" key="4">
    <source>
        <dbReference type="Proteomes" id="UP000078348"/>
    </source>
</evidence>
<dbReference type="InterPro" id="IPR051948">
    <property type="entry name" value="Hsp70_co-chaperone_J-domain"/>
</dbReference>
<dbReference type="Pfam" id="PF00226">
    <property type="entry name" value="DnaJ"/>
    <property type="match status" value="1"/>
</dbReference>
<organism evidence="3 4">
    <name type="scientific">Blastocystis sp. subtype 1 (strain ATCC 50177 / NandII)</name>
    <dbReference type="NCBI Taxonomy" id="478820"/>
    <lineage>
        <taxon>Eukaryota</taxon>
        <taxon>Sar</taxon>
        <taxon>Stramenopiles</taxon>
        <taxon>Bigyra</taxon>
        <taxon>Opalozoa</taxon>
        <taxon>Opalinata</taxon>
        <taxon>Blastocystidae</taxon>
        <taxon>Blastocystis</taxon>
    </lineage>
</organism>
<dbReference type="Gene3D" id="1.25.40.10">
    <property type="entry name" value="Tetratricopeptide repeat domain"/>
    <property type="match status" value="2"/>
</dbReference>
<dbReference type="CDD" id="cd06257">
    <property type="entry name" value="DnaJ"/>
    <property type="match status" value="1"/>
</dbReference>
<dbReference type="GO" id="GO:0005783">
    <property type="term" value="C:endoplasmic reticulum"/>
    <property type="evidence" value="ECO:0007669"/>
    <property type="project" value="TreeGrafter"/>
</dbReference>
<dbReference type="Proteomes" id="UP000078348">
    <property type="component" value="Unassembled WGS sequence"/>
</dbReference>
<dbReference type="PANTHER" id="PTHR44360:SF1">
    <property type="entry name" value="DNAJ HOMOLOG SUBFAMILY B MEMBER 9"/>
    <property type="match status" value="1"/>
</dbReference>
<dbReference type="InterPro" id="IPR036869">
    <property type="entry name" value="J_dom_sf"/>
</dbReference>
<dbReference type="InterPro" id="IPR011990">
    <property type="entry name" value="TPR-like_helical_dom_sf"/>
</dbReference>
<evidence type="ECO:0000256" key="1">
    <source>
        <dbReference type="ARBA" id="ARBA00023186"/>
    </source>
</evidence>
<keyword evidence="1" id="KW-0143">Chaperone</keyword>
<dbReference type="PRINTS" id="PR00625">
    <property type="entry name" value="JDOMAIN"/>
</dbReference>
<name>A0A196SPS8_BLAHN</name>
<accession>A0A196SPS8</accession>
<dbReference type="AlphaFoldDB" id="A0A196SPS8"/>
<dbReference type="GO" id="GO:0051787">
    <property type="term" value="F:misfolded protein binding"/>
    <property type="evidence" value="ECO:0007669"/>
    <property type="project" value="TreeGrafter"/>
</dbReference>
<gene>
    <name evidence="3" type="ORF">AV274_0070</name>
</gene>